<proteinExistence type="predicted"/>
<gene>
    <name evidence="1" type="ORF">SMRZ_LOCUS10144</name>
</gene>
<organism evidence="1 2">
    <name type="scientific">Schistosoma margrebowiei</name>
    <dbReference type="NCBI Taxonomy" id="48269"/>
    <lineage>
        <taxon>Eukaryota</taxon>
        <taxon>Metazoa</taxon>
        <taxon>Spiralia</taxon>
        <taxon>Lophotrochozoa</taxon>
        <taxon>Platyhelminthes</taxon>
        <taxon>Trematoda</taxon>
        <taxon>Digenea</taxon>
        <taxon>Strigeidida</taxon>
        <taxon>Schistosomatoidea</taxon>
        <taxon>Schistosomatidae</taxon>
        <taxon>Schistosoma</taxon>
    </lineage>
</organism>
<dbReference type="Proteomes" id="UP000277204">
    <property type="component" value="Unassembled WGS sequence"/>
</dbReference>
<evidence type="ECO:0000313" key="2">
    <source>
        <dbReference type="Proteomes" id="UP000277204"/>
    </source>
</evidence>
<reference evidence="1 2" key="1">
    <citation type="submission" date="2018-11" db="EMBL/GenBank/DDBJ databases">
        <authorList>
            <consortium name="Pathogen Informatics"/>
        </authorList>
    </citation>
    <scope>NUCLEOTIDE SEQUENCE [LARGE SCALE GENOMIC DNA]</scope>
    <source>
        <strain evidence="1 2">Zambia</strain>
    </source>
</reference>
<evidence type="ECO:0000313" key="1">
    <source>
        <dbReference type="EMBL" id="VDO89125.1"/>
    </source>
</evidence>
<dbReference type="AlphaFoldDB" id="A0A183M267"/>
<keyword evidence="2" id="KW-1185">Reference proteome</keyword>
<protein>
    <submittedName>
        <fullName evidence="1">Uncharacterized protein</fullName>
    </submittedName>
</protein>
<dbReference type="EMBL" id="UZAI01005114">
    <property type="protein sequence ID" value="VDO89125.1"/>
    <property type="molecule type" value="Genomic_DNA"/>
</dbReference>
<name>A0A183M267_9TREM</name>
<accession>A0A183M267</accession>
<sequence>MEYDLKGIKKALISMCQEIPGQKYYHHKEWISIKSLDMIQEKKKKKTVINNSRTRKENIKAQAKYIEANKQVKRSTKADKQLNVEELATTDDKAAT</sequence>